<accession>I3ILV6</accession>
<protein>
    <submittedName>
        <fullName evidence="1">Uncharacterized protein</fullName>
    </submittedName>
</protein>
<dbReference type="Proteomes" id="UP000002985">
    <property type="component" value="Unassembled WGS sequence"/>
</dbReference>
<proteinExistence type="predicted"/>
<keyword evidence="2" id="KW-1185">Reference proteome</keyword>
<organism evidence="1 2">
    <name type="scientific">Candidatus Jettenia caeni</name>
    <dbReference type="NCBI Taxonomy" id="247490"/>
    <lineage>
        <taxon>Bacteria</taxon>
        <taxon>Pseudomonadati</taxon>
        <taxon>Planctomycetota</taxon>
        <taxon>Candidatus Brocadiia</taxon>
        <taxon>Candidatus Brocadiales</taxon>
        <taxon>Candidatus Brocadiaceae</taxon>
        <taxon>Candidatus Jettenia</taxon>
    </lineage>
</organism>
<dbReference type="EMBL" id="BAFH01000003">
    <property type="protein sequence ID" value="GAB62701.1"/>
    <property type="molecule type" value="Genomic_DNA"/>
</dbReference>
<dbReference type="AlphaFoldDB" id="I3ILV6"/>
<evidence type="ECO:0000313" key="1">
    <source>
        <dbReference type="EMBL" id="GAB62701.1"/>
    </source>
</evidence>
<gene>
    <name evidence="1" type="ORF">KSU1_C1105</name>
</gene>
<evidence type="ECO:0000313" key="2">
    <source>
        <dbReference type="Proteomes" id="UP000002985"/>
    </source>
</evidence>
<comment type="caution">
    <text evidence="1">The sequence shown here is derived from an EMBL/GenBank/DDBJ whole genome shotgun (WGS) entry which is preliminary data.</text>
</comment>
<name>I3ILV6_9BACT</name>
<sequence>MLQHKFGFTPAKSHSSDHRWYELKLDGLPTILTKVSHSRDPINKCIEGKTAKQLRVKKQYYEGMMSCSNSRDNYYQQVRKDPFPPFNILF</sequence>
<dbReference type="STRING" id="247490.KSU1_C1105"/>
<reference evidence="1 2" key="1">
    <citation type="journal article" date="2012" name="FEBS Lett.">
        <title>Anammox organism KSU-1 expresses a NirK-type copper-containing nitrite reductase instead of a NirS-type with cytochrome cd1.</title>
        <authorList>
            <person name="Hira D."/>
            <person name="Toh H."/>
            <person name="Migita C.T."/>
            <person name="Okubo H."/>
            <person name="Nishiyama T."/>
            <person name="Hattori M."/>
            <person name="Furukawa K."/>
            <person name="Fujii T."/>
        </authorList>
    </citation>
    <scope>NUCLEOTIDE SEQUENCE [LARGE SCALE GENOMIC DNA]</scope>
</reference>